<reference evidence="7 8" key="2">
    <citation type="submission" date="2020-04" db="EMBL/GenBank/DDBJ databases">
        <title>Molecular characterization of pseudomonads from Agaricus bisporus reveal novel blotch 2 pathogens in Western Europe.</title>
        <authorList>
            <person name="Taparia T."/>
            <person name="Krijger M."/>
            <person name="Haynes E."/>
            <person name="Elpinstone J.G."/>
            <person name="Noble R."/>
            <person name="Van Der Wolf J."/>
        </authorList>
    </citation>
    <scope>NUCLEOTIDE SEQUENCE [LARGE SCALE GENOMIC DNA]</scope>
    <source>
        <strain evidence="2 7">B7002</strain>
        <strain evidence="4 9">K6002</strain>
        <strain evidence="3 8">K7002</strain>
    </source>
</reference>
<evidence type="ECO:0000313" key="2">
    <source>
        <dbReference type="EMBL" id="NVZ58811.1"/>
    </source>
</evidence>
<protein>
    <submittedName>
        <fullName evidence="4">Uncharacterized protein</fullName>
    </submittedName>
</protein>
<dbReference type="EMBL" id="JACARL010000086">
    <property type="protein sequence ID" value="NWE83497.1"/>
    <property type="molecule type" value="Genomic_DNA"/>
</dbReference>
<evidence type="ECO:0000313" key="9">
    <source>
        <dbReference type="Proteomes" id="UP000590218"/>
    </source>
</evidence>
<name>A0A5R8R0M0_9PSED</name>
<feature type="region of interest" description="Disordered" evidence="1">
    <location>
        <begin position="27"/>
        <end position="65"/>
    </location>
</feature>
<dbReference type="RefSeq" id="WP_017135411.1">
    <property type="nucleotide sequence ID" value="NZ_JACAOZ010000021.1"/>
</dbReference>
<dbReference type="Proteomes" id="UP000563268">
    <property type="component" value="Unassembled WGS sequence"/>
</dbReference>
<dbReference type="EMBL" id="JACARM010000013">
    <property type="protein sequence ID" value="NWE06617.1"/>
    <property type="molecule type" value="Genomic_DNA"/>
</dbReference>
<evidence type="ECO:0000313" key="4">
    <source>
        <dbReference type="EMBL" id="NWE83497.1"/>
    </source>
</evidence>
<dbReference type="AlphaFoldDB" id="A0A5R8R0M0"/>
<accession>A0A5R8R0M0</accession>
<evidence type="ECO:0000313" key="8">
    <source>
        <dbReference type="Proteomes" id="UP000563268"/>
    </source>
</evidence>
<proteinExistence type="predicted"/>
<evidence type="ECO:0000313" key="3">
    <source>
        <dbReference type="EMBL" id="NWE06617.1"/>
    </source>
</evidence>
<dbReference type="EMBL" id="VBVZ01000168">
    <property type="protein sequence ID" value="TLG91392.1"/>
    <property type="molecule type" value="Genomic_DNA"/>
</dbReference>
<dbReference type="Proteomes" id="UP000590218">
    <property type="component" value="Unassembled WGS sequence"/>
</dbReference>
<evidence type="ECO:0000256" key="1">
    <source>
        <dbReference type="SAM" id="MobiDB-lite"/>
    </source>
</evidence>
<reference evidence="5 6" key="1">
    <citation type="submission" date="2019-05" db="EMBL/GenBank/DDBJ databases">
        <title>Pseudomonas edaphica sp. nov., isolated from rhizospheric soil of Cistus ladanifer L. in Spain.</title>
        <authorList>
            <person name="Peix A."/>
        </authorList>
    </citation>
    <scope>NUCLEOTIDE SEQUENCE [LARGE SCALE GENOMIC DNA]</scope>
    <source>
        <strain evidence="5 6">RD25</strain>
    </source>
</reference>
<dbReference type="Proteomes" id="UP000304941">
    <property type="component" value="Unassembled WGS sequence"/>
</dbReference>
<gene>
    <name evidence="5" type="ORF">FEM54_13375</name>
    <name evidence="3" type="ORF">HX788_05895</name>
    <name evidence="4" type="ORF">HX795_15435</name>
    <name evidence="2" type="ORF">HX797_21310</name>
</gene>
<keyword evidence="6" id="KW-1185">Reference proteome</keyword>
<dbReference type="Proteomes" id="UP000560470">
    <property type="component" value="Unassembled WGS sequence"/>
</dbReference>
<dbReference type="EMBL" id="JACAOZ010000021">
    <property type="protein sequence ID" value="NVZ58811.1"/>
    <property type="molecule type" value="Genomic_DNA"/>
</dbReference>
<evidence type="ECO:0000313" key="5">
    <source>
        <dbReference type="EMBL" id="TLG91392.1"/>
    </source>
</evidence>
<sequence>MSIVHMLPGFQFNIAFQLANQMAEIATRSAEKPSRPDSNPMMQNAPPKPKPYRTSLESLGQGHLL</sequence>
<comment type="caution">
    <text evidence="4">The sequence shown here is derived from an EMBL/GenBank/DDBJ whole genome shotgun (WGS) entry which is preliminary data.</text>
</comment>
<evidence type="ECO:0000313" key="6">
    <source>
        <dbReference type="Proteomes" id="UP000304941"/>
    </source>
</evidence>
<evidence type="ECO:0000313" key="7">
    <source>
        <dbReference type="Proteomes" id="UP000560470"/>
    </source>
</evidence>
<organism evidence="4 9">
    <name type="scientific">Pseudomonas edaphica</name>
    <dbReference type="NCBI Taxonomy" id="2006980"/>
    <lineage>
        <taxon>Bacteria</taxon>
        <taxon>Pseudomonadati</taxon>
        <taxon>Pseudomonadota</taxon>
        <taxon>Gammaproteobacteria</taxon>
        <taxon>Pseudomonadales</taxon>
        <taxon>Pseudomonadaceae</taxon>
        <taxon>Pseudomonas</taxon>
    </lineage>
</organism>